<dbReference type="PANTHER" id="PTHR40891:SF1">
    <property type="entry name" value="DUF295 DOMAIN-CONTAINING PROTEIN"/>
    <property type="match status" value="1"/>
</dbReference>
<feature type="domain" description="KIB1-4 beta-propeller" evidence="2">
    <location>
        <begin position="70"/>
        <end position="190"/>
    </location>
</feature>
<comment type="caution">
    <text evidence="3">The sequence shown here is derived from an EMBL/GenBank/DDBJ whole genome shotgun (WGS) entry which is preliminary data.</text>
</comment>
<dbReference type="InterPro" id="IPR005174">
    <property type="entry name" value="KIB1-4_b-propeller"/>
</dbReference>
<accession>A0A1R3IN77</accession>
<reference evidence="4" key="1">
    <citation type="submission" date="2013-09" db="EMBL/GenBank/DDBJ databases">
        <title>Corchorus olitorius genome sequencing.</title>
        <authorList>
            <person name="Alam M."/>
            <person name="Haque M.S."/>
            <person name="Islam M.S."/>
            <person name="Emdad E.M."/>
            <person name="Islam M.M."/>
            <person name="Ahmed B."/>
            <person name="Halim A."/>
            <person name="Hossen Q.M.M."/>
            <person name="Hossain M.Z."/>
            <person name="Ahmed R."/>
            <person name="Khan M.M."/>
            <person name="Islam R."/>
            <person name="Rashid M.M."/>
            <person name="Khan S.A."/>
            <person name="Rahman M.S."/>
            <person name="Alam M."/>
            <person name="Yahiya A.S."/>
            <person name="Khan M.S."/>
            <person name="Azam M.S."/>
            <person name="Haque T."/>
            <person name="Lashkar M.Z.H."/>
            <person name="Akhand A.I."/>
            <person name="Morshed G."/>
            <person name="Roy S."/>
            <person name="Uddin K.S."/>
            <person name="Rabeya T."/>
            <person name="Hossain A.S."/>
            <person name="Chowdhury A."/>
            <person name="Snigdha A.R."/>
            <person name="Mortoza M.S."/>
            <person name="Matin S.A."/>
            <person name="Hoque S.M.E."/>
            <person name="Islam M.K."/>
            <person name="Roy D.K."/>
            <person name="Haider R."/>
            <person name="Moosa M.M."/>
            <person name="Elias S.M."/>
            <person name="Hasan A.M."/>
            <person name="Jahan S."/>
            <person name="Shafiuddin M."/>
            <person name="Mahmood N."/>
            <person name="Shommy N.S."/>
        </authorList>
    </citation>
    <scope>NUCLEOTIDE SEQUENCE [LARGE SCALE GENOMIC DNA]</scope>
    <source>
        <strain evidence="4">cv. O-4</strain>
    </source>
</reference>
<evidence type="ECO:0000313" key="4">
    <source>
        <dbReference type="Proteomes" id="UP000187203"/>
    </source>
</evidence>
<evidence type="ECO:0000256" key="1">
    <source>
        <dbReference type="SAM" id="MobiDB-lite"/>
    </source>
</evidence>
<dbReference type="AlphaFoldDB" id="A0A1R3IN77"/>
<feature type="region of interest" description="Disordered" evidence="1">
    <location>
        <begin position="17"/>
        <end position="38"/>
    </location>
</feature>
<protein>
    <recommendedName>
        <fullName evidence="2">KIB1-4 beta-propeller domain-containing protein</fullName>
    </recommendedName>
</protein>
<keyword evidence="4" id="KW-1185">Reference proteome</keyword>
<evidence type="ECO:0000313" key="3">
    <source>
        <dbReference type="EMBL" id="OMO84035.1"/>
    </source>
</evidence>
<name>A0A1R3IN77_9ROSI</name>
<gene>
    <name evidence="3" type="ORF">COLO4_22246</name>
</gene>
<evidence type="ECO:0000259" key="2">
    <source>
        <dbReference type="Pfam" id="PF03478"/>
    </source>
</evidence>
<dbReference type="Proteomes" id="UP000187203">
    <property type="component" value="Unassembled WGS sequence"/>
</dbReference>
<dbReference type="PANTHER" id="PTHR40891">
    <property type="entry name" value="DUF295 DOMAIN-CONTAINING PROTEIN"/>
    <property type="match status" value="1"/>
</dbReference>
<dbReference type="EMBL" id="AWUE01017895">
    <property type="protein sequence ID" value="OMO84035.1"/>
    <property type="molecule type" value="Genomic_DNA"/>
</dbReference>
<dbReference type="STRING" id="93759.A0A1R3IN77"/>
<dbReference type="Pfam" id="PF03478">
    <property type="entry name" value="Beta-prop_KIB1-4"/>
    <property type="match status" value="1"/>
</dbReference>
<organism evidence="3 4">
    <name type="scientific">Corchorus olitorius</name>
    <dbReference type="NCBI Taxonomy" id="93759"/>
    <lineage>
        <taxon>Eukaryota</taxon>
        <taxon>Viridiplantae</taxon>
        <taxon>Streptophyta</taxon>
        <taxon>Embryophyta</taxon>
        <taxon>Tracheophyta</taxon>
        <taxon>Spermatophyta</taxon>
        <taxon>Magnoliopsida</taxon>
        <taxon>eudicotyledons</taxon>
        <taxon>Gunneridae</taxon>
        <taxon>Pentapetalae</taxon>
        <taxon>rosids</taxon>
        <taxon>malvids</taxon>
        <taxon>Malvales</taxon>
        <taxon>Malvaceae</taxon>
        <taxon>Grewioideae</taxon>
        <taxon>Apeibeae</taxon>
        <taxon>Corchorus</taxon>
    </lineage>
</organism>
<proteinExistence type="predicted"/>
<dbReference type="OrthoDB" id="907591at2759"/>
<sequence length="208" mass="23871">METDNYDMESWLSRLSGLLPDDGETTTTAVDEERPRHSLPPLKSQPYPWLITSHGKYYQTQTFFGVSKLHQYHTRIIPEMRNRRIFHASFGWLVLVNRDSISDFLLVNLTSMQTIQIPDPPEHVKGSTMCILTAPPMDPNCRIIFNDFLSDDFMFCRPGIDSEFTRQKLCNGFGTVTSCITIGGNTYCWTSLIPLKGERDVNQREKKG</sequence>